<sequence>MTDALNKVIPVDFASENIVAYAVSNVQDFPIFQRSIIVNMGLEPLFFNEQPQRGLAPRKSTIIQNRSIVSASLIMVIEVKSRINLGNVILSEEWASAEKLFGAALHGVPLWKSPQVKIGELTFNPFAALGQNGQDQQKAQNTGRHGTKVTYQIKVNIWFATECANCVIHNQHDFIEFHTQIAGTGRMQKFADETIETLYEDVILGEGQTHEIFCNALEDGRKFEYPWHQYYSDTDCIWMATELHPVP</sequence>
<protein>
    <submittedName>
        <fullName evidence="1">Uncharacterized protein</fullName>
    </submittedName>
</protein>
<evidence type="ECO:0000313" key="1">
    <source>
        <dbReference type="EMBL" id="XCN71846.1"/>
    </source>
</evidence>
<gene>
    <name evidence="1" type="ORF">Q3M24_16245</name>
</gene>
<organism evidence="1">
    <name type="scientific">Candidatus Electrothrix aestuarii</name>
    <dbReference type="NCBI Taxonomy" id="3062594"/>
    <lineage>
        <taxon>Bacteria</taxon>
        <taxon>Pseudomonadati</taxon>
        <taxon>Thermodesulfobacteriota</taxon>
        <taxon>Desulfobulbia</taxon>
        <taxon>Desulfobulbales</taxon>
        <taxon>Desulfobulbaceae</taxon>
        <taxon>Candidatus Electrothrix</taxon>
    </lineage>
</organism>
<reference evidence="1" key="2">
    <citation type="submission" date="2024-06" db="EMBL/GenBank/DDBJ databases">
        <authorList>
            <person name="Plum-Jensen L.E."/>
            <person name="Schramm A."/>
            <person name="Marshall I.P.G."/>
        </authorList>
    </citation>
    <scope>NUCLEOTIDE SEQUENCE</scope>
    <source>
        <strain evidence="1">Rat1</strain>
    </source>
</reference>
<proteinExistence type="predicted"/>
<accession>A0AAU8LSN4</accession>
<dbReference type="KEGG" id="eaj:Q3M24_16245"/>
<reference evidence="1" key="1">
    <citation type="journal article" date="2024" name="Syst. Appl. Microbiol.">
        <title>First single-strain enrichments of Electrothrix cable bacteria, description of E. aestuarii sp. nov. and E. rattekaaiensis sp. nov., and proposal of a cable bacteria taxonomy following the rules of the SeqCode.</title>
        <authorList>
            <person name="Plum-Jensen L.E."/>
            <person name="Schramm A."/>
            <person name="Marshall I.P.G."/>
        </authorList>
    </citation>
    <scope>NUCLEOTIDE SEQUENCE</scope>
    <source>
        <strain evidence="1">Rat1</strain>
    </source>
</reference>
<dbReference type="EMBL" id="CP159373">
    <property type="protein sequence ID" value="XCN71846.1"/>
    <property type="molecule type" value="Genomic_DNA"/>
</dbReference>
<name>A0AAU8LSN4_9BACT</name>
<dbReference type="AlphaFoldDB" id="A0AAU8LSN4"/>